<keyword evidence="3" id="KW-1185">Reference proteome</keyword>
<dbReference type="Gene3D" id="3.40.630.30">
    <property type="match status" value="1"/>
</dbReference>
<evidence type="ECO:0000313" key="2">
    <source>
        <dbReference type="EMBL" id="GIU44729.1"/>
    </source>
</evidence>
<dbReference type="PROSITE" id="PS51186">
    <property type="entry name" value="GNAT"/>
    <property type="match status" value="1"/>
</dbReference>
<feature type="domain" description="N-acetyltransferase" evidence="1">
    <location>
        <begin position="1"/>
        <end position="149"/>
    </location>
</feature>
<protein>
    <submittedName>
        <fullName evidence="2">Acetyltransferase</fullName>
    </submittedName>
</protein>
<dbReference type="Proteomes" id="UP000887104">
    <property type="component" value="Unassembled WGS sequence"/>
</dbReference>
<proteinExistence type="predicted"/>
<dbReference type="RefSeq" id="WP_246616130.1">
    <property type="nucleotide sequence ID" value="NZ_BPEY01000023.1"/>
</dbReference>
<dbReference type="Pfam" id="PF00583">
    <property type="entry name" value="Acetyltransf_1"/>
    <property type="match status" value="1"/>
</dbReference>
<accession>A0ABQ4PBG1</accession>
<gene>
    <name evidence="2" type="ORF">TUM4438_16600</name>
</gene>
<dbReference type="CDD" id="cd04301">
    <property type="entry name" value="NAT_SF"/>
    <property type="match status" value="1"/>
</dbReference>
<dbReference type="InterPro" id="IPR000182">
    <property type="entry name" value="GNAT_dom"/>
</dbReference>
<sequence length="149" mass="17150">MIELSAANDLASAAELTLRNMQPYYKKYGLNWDSQTILTMTEDLDNHQILLNGEPVGVLRLSFKDDSCQLRDLQVDSRFQNKGIGKQVLSEVVRIAKQASFKLIELKFIELKVFKISPAVRLYQAFGFSVVQQDDRFYYMQFELGKDLS</sequence>
<reference evidence="2" key="1">
    <citation type="submission" date="2021-05" db="EMBL/GenBank/DDBJ databases">
        <title>Molecular characterization for Shewanella algae harboring chromosomal blaOXA-55-like strains isolated from clinical and environment sample.</title>
        <authorList>
            <person name="Ohama Y."/>
            <person name="Aoki K."/>
            <person name="Harada S."/>
            <person name="Moriya K."/>
            <person name="Ishii Y."/>
            <person name="Tateda K."/>
        </authorList>
    </citation>
    <scope>NUCLEOTIDE SEQUENCE</scope>
    <source>
        <strain evidence="2">JCM 11563</strain>
    </source>
</reference>
<name>A0ABQ4PBG1_9GAMM</name>
<evidence type="ECO:0000259" key="1">
    <source>
        <dbReference type="PROSITE" id="PS51186"/>
    </source>
</evidence>
<dbReference type="SUPFAM" id="SSF55729">
    <property type="entry name" value="Acyl-CoA N-acyltransferases (Nat)"/>
    <property type="match status" value="1"/>
</dbReference>
<organism evidence="2 3">
    <name type="scientific">Shewanella sairae</name>
    <dbReference type="NCBI Taxonomy" id="190310"/>
    <lineage>
        <taxon>Bacteria</taxon>
        <taxon>Pseudomonadati</taxon>
        <taxon>Pseudomonadota</taxon>
        <taxon>Gammaproteobacteria</taxon>
        <taxon>Alteromonadales</taxon>
        <taxon>Shewanellaceae</taxon>
        <taxon>Shewanella</taxon>
    </lineage>
</organism>
<dbReference type="EMBL" id="BPEY01000023">
    <property type="protein sequence ID" value="GIU44729.1"/>
    <property type="molecule type" value="Genomic_DNA"/>
</dbReference>
<dbReference type="InterPro" id="IPR016181">
    <property type="entry name" value="Acyl_CoA_acyltransferase"/>
</dbReference>
<evidence type="ECO:0000313" key="3">
    <source>
        <dbReference type="Proteomes" id="UP000887104"/>
    </source>
</evidence>
<comment type="caution">
    <text evidence="2">The sequence shown here is derived from an EMBL/GenBank/DDBJ whole genome shotgun (WGS) entry which is preliminary data.</text>
</comment>